<dbReference type="Pfam" id="PF00884">
    <property type="entry name" value="Sulfatase"/>
    <property type="match status" value="1"/>
</dbReference>
<dbReference type="STRING" id="45351.A7RLK6"/>
<gene>
    <name evidence="8" type="ORF">NEMVEDRAFT_v1g85742</name>
</gene>
<evidence type="ECO:0000256" key="3">
    <source>
        <dbReference type="ARBA" id="ARBA00022723"/>
    </source>
</evidence>
<evidence type="ECO:0000259" key="7">
    <source>
        <dbReference type="Pfam" id="PF00884"/>
    </source>
</evidence>
<dbReference type="InterPro" id="IPR047115">
    <property type="entry name" value="ARSB"/>
</dbReference>
<dbReference type="InterPro" id="IPR017850">
    <property type="entry name" value="Alkaline_phosphatase_core_sf"/>
</dbReference>
<feature type="domain" description="Sulfatase N-terminal" evidence="7">
    <location>
        <begin position="5"/>
        <end position="327"/>
    </location>
</feature>
<feature type="non-terminal residue" evidence="8">
    <location>
        <position position="1"/>
    </location>
</feature>
<dbReference type="EMBL" id="DS469518">
    <property type="protein sequence ID" value="EDO47621.1"/>
    <property type="molecule type" value="Genomic_DNA"/>
</dbReference>
<dbReference type="InParanoid" id="A7RLK6"/>
<keyword evidence="3" id="KW-0479">Metal-binding</keyword>
<dbReference type="Gene3D" id="3.30.1120.10">
    <property type="match status" value="1"/>
</dbReference>
<dbReference type="PROSITE" id="PS00523">
    <property type="entry name" value="SULFATASE_1"/>
    <property type="match status" value="1"/>
</dbReference>
<evidence type="ECO:0000256" key="5">
    <source>
        <dbReference type="ARBA" id="ARBA00022837"/>
    </source>
</evidence>
<dbReference type="PANTHER" id="PTHR10342">
    <property type="entry name" value="ARYLSULFATASE"/>
    <property type="match status" value="1"/>
</dbReference>
<dbReference type="GO" id="GO:0046872">
    <property type="term" value="F:metal ion binding"/>
    <property type="evidence" value="ECO:0007669"/>
    <property type="project" value="UniProtKB-KW"/>
</dbReference>
<dbReference type="CDD" id="cd16029">
    <property type="entry name" value="4-S"/>
    <property type="match status" value="1"/>
</dbReference>
<dbReference type="OrthoDB" id="103349at2759"/>
<evidence type="ECO:0000313" key="8">
    <source>
        <dbReference type="EMBL" id="EDO47621.1"/>
    </source>
</evidence>
<name>A7RLK6_NEMVE</name>
<dbReference type="InterPro" id="IPR024607">
    <property type="entry name" value="Sulfatase_CS"/>
</dbReference>
<dbReference type="HOGENOM" id="CLU_006332_10_1_1"/>
<comment type="cofactor">
    <cofactor evidence="1">
        <name>Ca(2+)</name>
        <dbReference type="ChEBI" id="CHEBI:29108"/>
    </cofactor>
</comment>
<dbReference type="OMA" id="HITHEGR"/>
<evidence type="ECO:0000313" key="9">
    <source>
        <dbReference type="Proteomes" id="UP000001593"/>
    </source>
</evidence>
<reference evidence="8 9" key="1">
    <citation type="journal article" date="2007" name="Science">
        <title>Sea anemone genome reveals ancestral eumetazoan gene repertoire and genomic organization.</title>
        <authorList>
            <person name="Putnam N.H."/>
            <person name="Srivastava M."/>
            <person name="Hellsten U."/>
            <person name="Dirks B."/>
            <person name="Chapman J."/>
            <person name="Salamov A."/>
            <person name="Terry A."/>
            <person name="Shapiro H."/>
            <person name="Lindquist E."/>
            <person name="Kapitonov V.V."/>
            <person name="Jurka J."/>
            <person name="Genikhovich G."/>
            <person name="Grigoriev I.V."/>
            <person name="Lucas S.M."/>
            <person name="Steele R.E."/>
            <person name="Finnerty J.R."/>
            <person name="Technau U."/>
            <person name="Martindale M.Q."/>
            <person name="Rokhsar D.S."/>
        </authorList>
    </citation>
    <scope>NUCLEOTIDE SEQUENCE [LARGE SCALE GENOMIC DNA]</scope>
    <source>
        <strain evidence="9">CH2 X CH6</strain>
    </source>
</reference>
<comment type="similarity">
    <text evidence="2">Belongs to the sulfatase family.</text>
</comment>
<keyword evidence="9" id="KW-1185">Reference proteome</keyword>
<dbReference type="PROSITE" id="PS00149">
    <property type="entry name" value="SULFATASE_2"/>
    <property type="match status" value="1"/>
</dbReference>
<keyword evidence="5" id="KW-0106">Calcium</keyword>
<sequence>AQNKPHIIVIVADDLGWDDVSFHGSPQIPTPNLDYLATRGVILNNYYVSPICTPTRASLMTGKYPIHLGMQHFVIYAAQPYGLPLGEITLPQYLQIQGYKTAGIGKWHLGFFAKEYTPTYRGFDSFYGMWSAKADYWNHTSFENGFWGTDMRNNMEPVTTDKDKYATEVFTREALKVIENHNKSEPLFLYIAHQAPHSANPHDPLQAPEDKVKKFSGVIDKIERQQYAAMVTCVDDSIGEVFRALEKNRMLNNSVILFTTDNGGAPHGFNRNQGSNYPLRGGKDMMWEGGVRGTAFIYSDLIKHKGRVSTDLIDVTDWVPTLYYLAGGTPGYLEPHMDGKNVWETISNKEPSPRKEVLHNIDPWYVHEYKNETPLAVLSR</sequence>
<keyword evidence="4" id="KW-0378">Hydrolase</keyword>
<dbReference type="InterPro" id="IPR000917">
    <property type="entry name" value="Sulfatase_N"/>
</dbReference>
<evidence type="ECO:0000256" key="2">
    <source>
        <dbReference type="ARBA" id="ARBA00008779"/>
    </source>
</evidence>
<proteinExistence type="inferred from homology"/>
<evidence type="ECO:0000256" key="4">
    <source>
        <dbReference type="ARBA" id="ARBA00022801"/>
    </source>
</evidence>
<dbReference type="SUPFAM" id="SSF53649">
    <property type="entry name" value="Alkaline phosphatase-like"/>
    <property type="match status" value="1"/>
</dbReference>
<evidence type="ECO:0000256" key="1">
    <source>
        <dbReference type="ARBA" id="ARBA00001913"/>
    </source>
</evidence>
<dbReference type="PANTHER" id="PTHR10342:SF273">
    <property type="entry name" value="RE14504P"/>
    <property type="match status" value="1"/>
</dbReference>
<organism evidence="8 9">
    <name type="scientific">Nematostella vectensis</name>
    <name type="common">Starlet sea anemone</name>
    <dbReference type="NCBI Taxonomy" id="45351"/>
    <lineage>
        <taxon>Eukaryota</taxon>
        <taxon>Metazoa</taxon>
        <taxon>Cnidaria</taxon>
        <taxon>Anthozoa</taxon>
        <taxon>Hexacorallia</taxon>
        <taxon>Actiniaria</taxon>
        <taxon>Edwardsiidae</taxon>
        <taxon>Nematostella</taxon>
    </lineage>
</organism>
<evidence type="ECO:0000256" key="6">
    <source>
        <dbReference type="ARBA" id="ARBA00023180"/>
    </source>
</evidence>
<dbReference type="GO" id="GO:0008484">
    <property type="term" value="F:sulfuric ester hydrolase activity"/>
    <property type="evidence" value="ECO:0000318"/>
    <property type="project" value="GO_Central"/>
</dbReference>
<dbReference type="Proteomes" id="UP000001593">
    <property type="component" value="Unassembled WGS sequence"/>
</dbReference>
<dbReference type="PhylomeDB" id="A7RLK6"/>
<accession>A7RLK6</accession>
<dbReference type="Gene3D" id="3.40.720.10">
    <property type="entry name" value="Alkaline Phosphatase, subunit A"/>
    <property type="match status" value="1"/>
</dbReference>
<keyword evidence="6" id="KW-0325">Glycoprotein</keyword>
<dbReference type="AlphaFoldDB" id="A7RLK6"/>
<protein>
    <recommendedName>
        <fullName evidence="7">Sulfatase N-terminal domain-containing protein</fullName>
    </recommendedName>
</protein>
<dbReference type="eggNOG" id="KOG3867">
    <property type="taxonomic scope" value="Eukaryota"/>
</dbReference>
<dbReference type="KEGG" id="nve:5519814"/>